<protein>
    <submittedName>
        <fullName evidence="2">Uncharacterized protein</fullName>
    </submittedName>
</protein>
<gene>
    <name evidence="2" type="ORF">TRP8649_01217</name>
</gene>
<reference evidence="3" key="1">
    <citation type="submission" date="2017-05" db="EMBL/GenBank/DDBJ databases">
        <authorList>
            <person name="Rodrigo-Torres L."/>
            <person name="Arahal R. D."/>
            <person name="Lucena T."/>
        </authorList>
    </citation>
    <scope>NUCLEOTIDE SEQUENCE [LARGE SCALE GENOMIC DNA]</scope>
    <source>
        <strain evidence="3">CECT 8649</strain>
    </source>
</reference>
<evidence type="ECO:0000313" key="2">
    <source>
        <dbReference type="EMBL" id="SMX27115.1"/>
    </source>
</evidence>
<dbReference type="EMBL" id="FXXP01000001">
    <property type="protein sequence ID" value="SMX27115.1"/>
    <property type="molecule type" value="Genomic_DNA"/>
</dbReference>
<evidence type="ECO:0000313" key="3">
    <source>
        <dbReference type="Proteomes" id="UP000225972"/>
    </source>
</evidence>
<dbReference type="AlphaFoldDB" id="A0A238J9R9"/>
<organism evidence="2 3">
    <name type="scientific">Pelagimonas phthalicica</name>
    <dbReference type="NCBI Taxonomy" id="1037362"/>
    <lineage>
        <taxon>Bacteria</taxon>
        <taxon>Pseudomonadati</taxon>
        <taxon>Pseudomonadota</taxon>
        <taxon>Alphaproteobacteria</taxon>
        <taxon>Rhodobacterales</taxon>
        <taxon>Roseobacteraceae</taxon>
        <taxon>Pelagimonas</taxon>
    </lineage>
</organism>
<keyword evidence="1" id="KW-1133">Transmembrane helix</keyword>
<dbReference type="Proteomes" id="UP000225972">
    <property type="component" value="Unassembled WGS sequence"/>
</dbReference>
<feature type="transmembrane region" description="Helical" evidence="1">
    <location>
        <begin position="46"/>
        <end position="63"/>
    </location>
</feature>
<keyword evidence="1" id="KW-0472">Membrane</keyword>
<keyword evidence="1" id="KW-0812">Transmembrane</keyword>
<evidence type="ECO:0000256" key="1">
    <source>
        <dbReference type="SAM" id="Phobius"/>
    </source>
</evidence>
<sequence>MQNAPLHKTGFLGVAIVFGWLTPLFIGFGLLAVRKRFEKVKKGNKYVTWRWALFGLPLSWWIARSYWGHELVDDLIGGWLSSQWYWFKYVAIFGPPMALLLKLFGELQHSK</sequence>
<accession>A0A238J9R9</accession>
<proteinExistence type="predicted"/>
<keyword evidence="3" id="KW-1185">Reference proteome</keyword>
<feature type="transmembrane region" description="Helical" evidence="1">
    <location>
        <begin position="83"/>
        <end position="104"/>
    </location>
</feature>
<name>A0A238J9R9_9RHOB</name>
<feature type="transmembrane region" description="Helical" evidence="1">
    <location>
        <begin position="12"/>
        <end position="34"/>
    </location>
</feature>